<feature type="domain" description="C2H2-type" evidence="2">
    <location>
        <begin position="54"/>
        <end position="81"/>
    </location>
</feature>
<gene>
    <name evidence="3" type="ORF">ACH5RR_031047</name>
</gene>
<evidence type="ECO:0000313" key="3">
    <source>
        <dbReference type="EMBL" id="KAL3505665.1"/>
    </source>
</evidence>
<accession>A0ABD2YHI9</accession>
<dbReference type="PANTHER" id="PTHR46353">
    <property type="entry name" value="ZINC FINGER PROTEIN 5"/>
    <property type="match status" value="1"/>
</dbReference>
<keyword evidence="1" id="KW-0479">Metal-binding</keyword>
<comment type="caution">
    <text evidence="3">The sequence shown here is derived from an EMBL/GenBank/DDBJ whole genome shotgun (WGS) entry which is preliminary data.</text>
</comment>
<proteinExistence type="predicted"/>
<dbReference type="PANTHER" id="PTHR46353:SF23">
    <property type="entry name" value="C2H2 ZINC FINGER-CONTAINING PROTEIN-RELATED"/>
    <property type="match status" value="1"/>
</dbReference>
<sequence length="198" mass="21981">MAKSSNLSSSASTTDITESLDLSLRTTSPPSMKLFGFPLTQWDMKGDHPDSKRFECQYCHREFLNSQALGGHQNAHKKERQRQKRFQFISDRHPIPMINPHAARSGGGPFLCSTVPPSPMSISPYIAPPAPDDHQQHCYAYPVPQVLSGIPLRYPQNHIGTSKQGETVQYLQHGTNIGSSKSSSISEINDEVDVDLHL</sequence>
<dbReference type="SUPFAM" id="SSF57667">
    <property type="entry name" value="beta-beta-alpha zinc fingers"/>
    <property type="match status" value="1"/>
</dbReference>
<organism evidence="3 4">
    <name type="scientific">Cinchona calisaya</name>
    <dbReference type="NCBI Taxonomy" id="153742"/>
    <lineage>
        <taxon>Eukaryota</taxon>
        <taxon>Viridiplantae</taxon>
        <taxon>Streptophyta</taxon>
        <taxon>Embryophyta</taxon>
        <taxon>Tracheophyta</taxon>
        <taxon>Spermatophyta</taxon>
        <taxon>Magnoliopsida</taxon>
        <taxon>eudicotyledons</taxon>
        <taxon>Gunneridae</taxon>
        <taxon>Pentapetalae</taxon>
        <taxon>asterids</taxon>
        <taxon>lamiids</taxon>
        <taxon>Gentianales</taxon>
        <taxon>Rubiaceae</taxon>
        <taxon>Cinchonoideae</taxon>
        <taxon>Cinchoneae</taxon>
        <taxon>Cinchona</taxon>
    </lineage>
</organism>
<dbReference type="Proteomes" id="UP001630127">
    <property type="component" value="Unassembled WGS sequence"/>
</dbReference>
<dbReference type="InterPro" id="IPR013087">
    <property type="entry name" value="Znf_C2H2_type"/>
</dbReference>
<evidence type="ECO:0000256" key="1">
    <source>
        <dbReference type="PROSITE-ProRule" id="PRU00042"/>
    </source>
</evidence>
<protein>
    <recommendedName>
        <fullName evidence="2">C2H2-type domain-containing protein</fullName>
    </recommendedName>
</protein>
<keyword evidence="4" id="KW-1185">Reference proteome</keyword>
<dbReference type="PROSITE" id="PS00028">
    <property type="entry name" value="ZINC_FINGER_C2H2_1"/>
    <property type="match status" value="1"/>
</dbReference>
<keyword evidence="1" id="KW-0862">Zinc</keyword>
<name>A0ABD2YHI9_9GENT</name>
<keyword evidence="1" id="KW-0863">Zinc-finger</keyword>
<evidence type="ECO:0000259" key="2">
    <source>
        <dbReference type="PROSITE" id="PS50157"/>
    </source>
</evidence>
<dbReference type="InterPro" id="IPR036236">
    <property type="entry name" value="Znf_C2H2_sf"/>
</dbReference>
<reference evidence="3 4" key="1">
    <citation type="submission" date="2024-11" db="EMBL/GenBank/DDBJ databases">
        <title>A near-complete genome assembly of Cinchona calisaya.</title>
        <authorList>
            <person name="Lian D.C."/>
            <person name="Zhao X.W."/>
            <person name="Wei L."/>
        </authorList>
    </citation>
    <scope>NUCLEOTIDE SEQUENCE [LARGE SCALE GENOMIC DNA]</scope>
    <source>
        <tissue evidence="3">Nenye</tissue>
    </source>
</reference>
<dbReference type="GO" id="GO:0008270">
    <property type="term" value="F:zinc ion binding"/>
    <property type="evidence" value="ECO:0007669"/>
    <property type="project" value="UniProtKB-KW"/>
</dbReference>
<dbReference type="PROSITE" id="PS50157">
    <property type="entry name" value="ZINC_FINGER_C2H2_2"/>
    <property type="match status" value="1"/>
</dbReference>
<dbReference type="AlphaFoldDB" id="A0ABD2YHI9"/>
<dbReference type="InterPro" id="IPR044299">
    <property type="entry name" value="GIS3/ZFP5/ZFP6"/>
</dbReference>
<evidence type="ECO:0000313" key="4">
    <source>
        <dbReference type="Proteomes" id="UP001630127"/>
    </source>
</evidence>
<dbReference type="EMBL" id="JBJUIK010000013">
    <property type="protein sequence ID" value="KAL3505665.1"/>
    <property type="molecule type" value="Genomic_DNA"/>
</dbReference>
<dbReference type="Gene3D" id="3.30.160.60">
    <property type="entry name" value="Classic Zinc Finger"/>
    <property type="match status" value="1"/>
</dbReference>